<dbReference type="EMBL" id="JAMFLX010000015">
    <property type="protein sequence ID" value="MCL6270654.1"/>
    <property type="molecule type" value="Genomic_DNA"/>
</dbReference>
<evidence type="ECO:0000313" key="5">
    <source>
        <dbReference type="EMBL" id="MCL6270654.1"/>
    </source>
</evidence>
<dbReference type="SUPFAM" id="SSF55729">
    <property type="entry name" value="Acyl-CoA N-acyltransferases (Nat)"/>
    <property type="match status" value="1"/>
</dbReference>
<evidence type="ECO:0000256" key="3">
    <source>
        <dbReference type="ARBA" id="ARBA00038502"/>
    </source>
</evidence>
<feature type="domain" description="N-acetyltransferase" evidence="4">
    <location>
        <begin position="1"/>
        <end position="165"/>
    </location>
</feature>
<gene>
    <name evidence="5" type="ORF">M3P05_12030</name>
</gene>
<dbReference type="Gene3D" id="3.40.630.30">
    <property type="match status" value="1"/>
</dbReference>
<protein>
    <submittedName>
        <fullName evidence="5">GNAT family N-acetyltransferase</fullName>
    </submittedName>
</protein>
<name>A0ABT0PH02_9GAMM</name>
<accession>A0ABT0PH02</accession>
<reference evidence="5 6" key="1">
    <citation type="submission" date="2022-05" db="EMBL/GenBank/DDBJ databases">
        <authorList>
            <person name="Park J.-S."/>
        </authorList>
    </citation>
    <scope>NUCLEOTIDE SEQUENCE [LARGE SCALE GENOMIC DNA]</scope>
    <source>
        <strain evidence="5 6">2012CJ34-2</strain>
    </source>
</reference>
<comment type="caution">
    <text evidence="5">The sequence shown here is derived from an EMBL/GenBank/DDBJ whole genome shotgun (WGS) entry which is preliminary data.</text>
</comment>
<dbReference type="InterPro" id="IPR000182">
    <property type="entry name" value="GNAT_dom"/>
</dbReference>
<keyword evidence="6" id="KW-1185">Reference proteome</keyword>
<dbReference type="InterPro" id="IPR016181">
    <property type="entry name" value="Acyl_CoA_acyltransferase"/>
</dbReference>
<dbReference type="PANTHER" id="PTHR43792">
    <property type="entry name" value="GNAT FAMILY, PUTATIVE (AFU_ORTHOLOGUE AFUA_3G00765)-RELATED-RELATED"/>
    <property type="match status" value="1"/>
</dbReference>
<evidence type="ECO:0000259" key="4">
    <source>
        <dbReference type="PROSITE" id="PS51186"/>
    </source>
</evidence>
<dbReference type="PANTHER" id="PTHR43792:SF8">
    <property type="entry name" value="[RIBOSOMAL PROTEIN US5]-ALANINE N-ACETYLTRANSFERASE"/>
    <property type="match status" value="1"/>
</dbReference>
<evidence type="ECO:0000256" key="2">
    <source>
        <dbReference type="ARBA" id="ARBA00023315"/>
    </source>
</evidence>
<proteinExistence type="inferred from homology"/>
<evidence type="ECO:0000313" key="6">
    <source>
        <dbReference type="Proteomes" id="UP001203338"/>
    </source>
</evidence>
<keyword evidence="1" id="KW-0808">Transferase</keyword>
<sequence>MDIKLLSTDDLNHLYDFECRNRDWFERFVSPRSPGYFIFEDFKEIIRELLEEQSRGKIHMYVAYENSHIVARINLTNIEDGVADLGYRVCQSVVSKGVATESVARVLNISREAHGIRKINAKTSNVNKASQAVLKKNRFTQSHTDTETVEFNGECINYLYYEITV</sequence>
<keyword evidence="2" id="KW-0012">Acyltransferase</keyword>
<dbReference type="PROSITE" id="PS51186">
    <property type="entry name" value="GNAT"/>
    <property type="match status" value="1"/>
</dbReference>
<dbReference type="InterPro" id="IPR051531">
    <property type="entry name" value="N-acetyltransferase"/>
</dbReference>
<organism evidence="5 6">
    <name type="scientific">Parendozoicomonas callyspongiae</name>
    <dbReference type="NCBI Taxonomy" id="2942213"/>
    <lineage>
        <taxon>Bacteria</taxon>
        <taxon>Pseudomonadati</taxon>
        <taxon>Pseudomonadota</taxon>
        <taxon>Gammaproteobacteria</taxon>
        <taxon>Oceanospirillales</taxon>
        <taxon>Endozoicomonadaceae</taxon>
        <taxon>Parendozoicomonas</taxon>
    </lineage>
</organism>
<dbReference type="Pfam" id="PF13302">
    <property type="entry name" value="Acetyltransf_3"/>
    <property type="match status" value="1"/>
</dbReference>
<dbReference type="RefSeq" id="WP_249699913.1">
    <property type="nucleotide sequence ID" value="NZ_JAMFLX010000015.1"/>
</dbReference>
<evidence type="ECO:0000256" key="1">
    <source>
        <dbReference type="ARBA" id="ARBA00022679"/>
    </source>
</evidence>
<dbReference type="Proteomes" id="UP001203338">
    <property type="component" value="Unassembled WGS sequence"/>
</dbReference>
<comment type="similarity">
    <text evidence="3">Belongs to the acetyltransferase family. RimJ subfamily.</text>
</comment>